<dbReference type="eggNOG" id="ENOG502TNDC">
    <property type="taxonomic scope" value="Eukaryota"/>
</dbReference>
<name>A7AUB5_BABBO</name>
<gene>
    <name evidence="2" type="ORF">BBOV_II005750</name>
</gene>
<feature type="compositionally biased region" description="Polar residues" evidence="1">
    <location>
        <begin position="274"/>
        <end position="285"/>
    </location>
</feature>
<protein>
    <submittedName>
        <fullName evidence="2">Uncharacterized protein</fullName>
    </submittedName>
</protein>
<evidence type="ECO:0000313" key="3">
    <source>
        <dbReference type="Proteomes" id="UP000002173"/>
    </source>
</evidence>
<feature type="compositionally biased region" description="Low complexity" evidence="1">
    <location>
        <begin position="77"/>
        <end position="89"/>
    </location>
</feature>
<feature type="region of interest" description="Disordered" evidence="1">
    <location>
        <begin position="333"/>
        <end position="364"/>
    </location>
</feature>
<proteinExistence type="predicted"/>
<feature type="compositionally biased region" description="Polar residues" evidence="1">
    <location>
        <begin position="539"/>
        <end position="548"/>
    </location>
</feature>
<reference evidence="2 3" key="1">
    <citation type="journal article" date="2007" name="PLoS Pathog.">
        <title>Genome sequence of Babesia bovis and comparative analysis of apicomplexan hemoprotozoa.</title>
        <authorList>
            <person name="Brayton K.A."/>
            <person name="Lau A.O.T."/>
            <person name="Herndon D.R."/>
            <person name="Hannick L."/>
            <person name="Kappmeyer L.S."/>
            <person name="Berens S.J."/>
            <person name="Bidwell S.L."/>
            <person name="Brown W.C."/>
            <person name="Crabtree J."/>
            <person name="Fadrosh D."/>
            <person name="Feldblum T."/>
            <person name="Forberger H.A."/>
            <person name="Haas B.J."/>
            <person name="Howell J.M."/>
            <person name="Khouri H."/>
            <person name="Koo H."/>
            <person name="Mann D.J."/>
            <person name="Norimine J."/>
            <person name="Paulsen I.T."/>
            <person name="Radune D."/>
            <person name="Ren Q."/>
            <person name="Smith R.K. Jr."/>
            <person name="Suarez C.E."/>
            <person name="White O."/>
            <person name="Wortman J.R."/>
            <person name="Knowles D.P. Jr."/>
            <person name="McElwain T.F."/>
            <person name="Nene V.M."/>
        </authorList>
    </citation>
    <scope>NUCLEOTIDE SEQUENCE [LARGE SCALE GENOMIC DNA]</scope>
    <source>
        <strain evidence="2">T2Bo</strain>
    </source>
</reference>
<accession>A7AUB5</accession>
<feature type="region of interest" description="Disordered" evidence="1">
    <location>
        <begin position="1"/>
        <end position="37"/>
    </location>
</feature>
<dbReference type="KEGG" id="bbo:BBOV_II005750"/>
<evidence type="ECO:0000256" key="1">
    <source>
        <dbReference type="SAM" id="MobiDB-lite"/>
    </source>
</evidence>
<dbReference type="OMA" id="NCEPTSS"/>
<feature type="region of interest" description="Disordered" evidence="1">
    <location>
        <begin position="262"/>
        <end position="304"/>
    </location>
</feature>
<comment type="caution">
    <text evidence="2">The sequence shown here is derived from an EMBL/GenBank/DDBJ whole genome shotgun (WGS) entry which is preliminary data.</text>
</comment>
<feature type="compositionally biased region" description="Basic and acidic residues" evidence="1">
    <location>
        <begin position="422"/>
        <end position="435"/>
    </location>
</feature>
<dbReference type="GeneID" id="5478327"/>
<feature type="compositionally biased region" description="Basic and acidic residues" evidence="1">
    <location>
        <begin position="287"/>
        <end position="301"/>
    </location>
</feature>
<dbReference type="AlphaFoldDB" id="A7AUB5"/>
<organism evidence="2 3">
    <name type="scientific">Babesia bovis</name>
    <dbReference type="NCBI Taxonomy" id="5865"/>
    <lineage>
        <taxon>Eukaryota</taxon>
        <taxon>Sar</taxon>
        <taxon>Alveolata</taxon>
        <taxon>Apicomplexa</taxon>
        <taxon>Aconoidasida</taxon>
        <taxon>Piroplasmida</taxon>
        <taxon>Babesiidae</taxon>
        <taxon>Babesia</taxon>
    </lineage>
</organism>
<feature type="compositionally biased region" description="Polar residues" evidence="1">
    <location>
        <begin position="99"/>
        <end position="109"/>
    </location>
</feature>
<evidence type="ECO:0000313" key="2">
    <source>
        <dbReference type="EMBL" id="EDO06526.1"/>
    </source>
</evidence>
<feature type="region of interest" description="Disordered" evidence="1">
    <location>
        <begin position="507"/>
        <end position="548"/>
    </location>
</feature>
<feature type="compositionally biased region" description="Basic residues" evidence="1">
    <location>
        <begin position="515"/>
        <end position="524"/>
    </location>
</feature>
<feature type="compositionally biased region" description="Basic and acidic residues" evidence="1">
    <location>
        <begin position="525"/>
        <end position="538"/>
    </location>
</feature>
<dbReference type="VEuPathDB" id="PiroplasmaDB:BBOV_II005750"/>
<feature type="region of interest" description="Disordered" evidence="1">
    <location>
        <begin position="418"/>
        <end position="440"/>
    </location>
</feature>
<keyword evidence="3" id="KW-1185">Reference proteome</keyword>
<dbReference type="EMBL" id="AAXT01000003">
    <property type="protein sequence ID" value="EDO06526.1"/>
    <property type="molecule type" value="Genomic_DNA"/>
</dbReference>
<feature type="region of interest" description="Disordered" evidence="1">
    <location>
        <begin position="58"/>
        <end position="109"/>
    </location>
</feature>
<sequence length="587" mass="65131">MDRHDQSPEACGLTVSKPLQDDDQTSPNRREHRSISRTCSSDVLDNLRFVSDASEYTDSWAGSTPARTPRRLSFGIDSDSLLNSSVNNSERSTSHSEDTSPINSTATRVSETRNLLDAETVISPLTRISRLTKAPRGSKAKCKQLLLDGGETWKSLEPIRKRGTKKETRRKDANGVTLPINFKPPTDNAVPFWLSAPKDVKDISPYVKKICSRISNIEKHMRNFESERQTLLNALYQINTPQRQTMFPGSFNADEETTVTVNGDHRMDEPDSNPPSDVAQNSVEPSGTDRADHEGTSDEKVVATTPERSYGPLLCKRRDDVISSQTILVPSRASPTNAGVIQDTDALNKDDPPTRSHSCPIQDSEDIKEPSITATGIIHDSDGTTDVNNPVDTESKQSENIASLNNSVEVIVIDDEDSVTPRGKDPAKQDEEFHNCEPTSSMETCAEQLTVDFYVHSTQLDEDIGNLASIQLESNVPDYNTDVPNPSTSGSKLPLWRSCWLQSEDSKAASPGYRSNRKRKVHSPKTRDERRVSIDHSEQSLAENAQPATTRANDTLNIFWDMDFRNASQSNLLKWVRFFGVKVGTSV</sequence>
<dbReference type="InParanoid" id="A7AUB5"/>
<dbReference type="Proteomes" id="UP000002173">
    <property type="component" value="Chromosome 2"/>
</dbReference>